<dbReference type="PROSITE" id="PS00107">
    <property type="entry name" value="PROTEIN_KINASE_ATP"/>
    <property type="match status" value="1"/>
</dbReference>
<dbReference type="InterPro" id="IPR030616">
    <property type="entry name" value="Aur-like"/>
</dbReference>
<dbReference type="RefSeq" id="XP_007419015.1">
    <property type="nucleotide sequence ID" value="XM_007418953.1"/>
</dbReference>
<keyword evidence="5 7" id="KW-0067">ATP-binding</keyword>
<dbReference type="GO" id="GO:0004674">
    <property type="term" value="F:protein serine/threonine kinase activity"/>
    <property type="evidence" value="ECO:0007669"/>
    <property type="project" value="UniProtKB-KW"/>
</dbReference>
<evidence type="ECO:0000256" key="10">
    <source>
        <dbReference type="RuleBase" id="RU000304"/>
    </source>
</evidence>
<dbReference type="PROSITE" id="PS00108">
    <property type="entry name" value="PROTEIN_KINASE_ST"/>
    <property type="match status" value="1"/>
</dbReference>
<dbReference type="GeneID" id="18927953"/>
<feature type="compositionally biased region" description="Basic and acidic residues" evidence="11">
    <location>
        <begin position="8"/>
        <end position="22"/>
    </location>
</feature>
<dbReference type="VEuPathDB" id="FungiDB:MELLADRAFT_41186"/>
<feature type="domain" description="Protein kinase" evidence="12">
    <location>
        <begin position="30"/>
        <end position="279"/>
    </location>
</feature>
<evidence type="ECO:0000313" key="14">
    <source>
        <dbReference type="Proteomes" id="UP000001072"/>
    </source>
</evidence>
<feature type="cross-link" description="Glycyl lysine isopeptide (Lys-Gly) (interchain with G-Cter in SUMO2)" evidence="8">
    <location>
        <position position="153"/>
    </location>
</feature>
<evidence type="ECO:0000256" key="11">
    <source>
        <dbReference type="SAM" id="MobiDB-lite"/>
    </source>
</evidence>
<feature type="active site" description="Proton acceptor" evidence="6">
    <location>
        <position position="151"/>
    </location>
</feature>
<dbReference type="SUPFAM" id="SSF56112">
    <property type="entry name" value="Protein kinase-like (PK-like)"/>
    <property type="match status" value="1"/>
</dbReference>
<dbReference type="Proteomes" id="UP000001072">
    <property type="component" value="Unassembled WGS sequence"/>
</dbReference>
<dbReference type="OrthoDB" id="347657at2759"/>
<dbReference type="FunFam" id="3.30.200.20:FF:000042">
    <property type="entry name" value="Aurora kinase A"/>
    <property type="match status" value="1"/>
</dbReference>
<keyword evidence="3 7" id="KW-0547">Nucleotide-binding</keyword>
<dbReference type="STRING" id="747676.F4SCB2"/>
<evidence type="ECO:0000256" key="5">
    <source>
        <dbReference type="ARBA" id="ARBA00022840"/>
    </source>
</evidence>
<accession>F4SCB2</accession>
<feature type="binding site" evidence="7">
    <location>
        <begin position="107"/>
        <end position="109"/>
    </location>
    <ligand>
        <name>ATP</name>
        <dbReference type="ChEBI" id="CHEBI:30616"/>
    </ligand>
</feature>
<proteinExistence type="inferred from homology"/>
<protein>
    <recommendedName>
        <fullName evidence="12">Protein kinase domain-containing protein</fullName>
    </recommendedName>
</protein>
<evidence type="ECO:0000256" key="8">
    <source>
        <dbReference type="PIRSR" id="PIRSR630616-3"/>
    </source>
</evidence>
<dbReference type="PROSITE" id="PS50011">
    <property type="entry name" value="PROTEIN_KINASE_DOM"/>
    <property type="match status" value="1"/>
</dbReference>
<feature type="binding site" evidence="7">
    <location>
        <position position="169"/>
    </location>
    <ligand>
        <name>ATP</name>
        <dbReference type="ChEBI" id="CHEBI:30616"/>
    </ligand>
</feature>
<dbReference type="SMART" id="SM00220">
    <property type="entry name" value="S_TKc"/>
    <property type="match status" value="1"/>
</dbReference>
<keyword evidence="1 10" id="KW-0723">Serine/threonine-protein kinase</keyword>
<keyword evidence="14" id="KW-1185">Reference proteome</keyword>
<reference evidence="14" key="1">
    <citation type="journal article" date="2011" name="Proc. Natl. Acad. Sci. U.S.A.">
        <title>Obligate biotrophy features unraveled by the genomic analysis of rust fungi.</title>
        <authorList>
            <person name="Duplessis S."/>
            <person name="Cuomo C.A."/>
            <person name="Lin Y.-C."/>
            <person name="Aerts A."/>
            <person name="Tisserant E."/>
            <person name="Veneault-Fourrey C."/>
            <person name="Joly D.L."/>
            <person name="Hacquard S."/>
            <person name="Amselem J."/>
            <person name="Cantarel B.L."/>
            <person name="Chiu R."/>
            <person name="Coutinho P.M."/>
            <person name="Feau N."/>
            <person name="Field M."/>
            <person name="Frey P."/>
            <person name="Gelhaye E."/>
            <person name="Goldberg J."/>
            <person name="Grabherr M.G."/>
            <person name="Kodira C.D."/>
            <person name="Kohler A."/>
            <person name="Kuees U."/>
            <person name="Lindquist E.A."/>
            <person name="Lucas S.M."/>
            <person name="Mago R."/>
            <person name="Mauceli E."/>
            <person name="Morin E."/>
            <person name="Murat C."/>
            <person name="Pangilinan J.L."/>
            <person name="Park R."/>
            <person name="Pearson M."/>
            <person name="Quesneville H."/>
            <person name="Rouhier N."/>
            <person name="Sakthikumar S."/>
            <person name="Salamov A.A."/>
            <person name="Schmutz J."/>
            <person name="Selles B."/>
            <person name="Shapiro H."/>
            <person name="Tanguay P."/>
            <person name="Tuskan G.A."/>
            <person name="Henrissat B."/>
            <person name="Van de Peer Y."/>
            <person name="Rouze P."/>
            <person name="Ellis J.G."/>
            <person name="Dodds P.N."/>
            <person name="Schein J.E."/>
            <person name="Zhong S."/>
            <person name="Hamelin R.C."/>
            <person name="Grigoriev I.V."/>
            <person name="Szabo L.J."/>
            <person name="Martin F."/>
        </authorList>
    </citation>
    <scope>NUCLEOTIDE SEQUENCE [LARGE SCALE GENOMIC DNA]</scope>
    <source>
        <strain evidence="14">98AG31 / pathotype 3-4-7</strain>
    </source>
</reference>
<dbReference type="InParanoid" id="F4SCB2"/>
<evidence type="ECO:0000256" key="9">
    <source>
        <dbReference type="PROSITE-ProRule" id="PRU10141"/>
    </source>
</evidence>
<evidence type="ECO:0000256" key="7">
    <source>
        <dbReference type="PIRSR" id="PIRSR630616-2"/>
    </source>
</evidence>
<keyword evidence="4" id="KW-0418">Kinase</keyword>
<dbReference type="InterPro" id="IPR000719">
    <property type="entry name" value="Prot_kinase_dom"/>
</dbReference>
<evidence type="ECO:0000313" key="13">
    <source>
        <dbReference type="EMBL" id="EGF97718.1"/>
    </source>
</evidence>
<feature type="binding site" evidence="9">
    <location>
        <position position="60"/>
    </location>
    <ligand>
        <name>ATP</name>
        <dbReference type="ChEBI" id="CHEBI:30616"/>
    </ligand>
</feature>
<dbReference type="HOGENOM" id="CLU_000288_63_23_1"/>
<evidence type="ECO:0000256" key="4">
    <source>
        <dbReference type="ARBA" id="ARBA00022777"/>
    </source>
</evidence>
<name>F4SCB2_MELLP</name>
<dbReference type="Gene3D" id="1.10.510.10">
    <property type="entry name" value="Transferase(Phosphotransferase) domain 1"/>
    <property type="match status" value="1"/>
</dbReference>
<keyword evidence="2" id="KW-0808">Transferase</keyword>
<dbReference type="GO" id="GO:0005524">
    <property type="term" value="F:ATP binding"/>
    <property type="evidence" value="ECO:0007669"/>
    <property type="project" value="UniProtKB-UniRule"/>
</dbReference>
<evidence type="ECO:0000256" key="2">
    <source>
        <dbReference type="ARBA" id="ARBA00022679"/>
    </source>
</evidence>
<evidence type="ECO:0000256" key="1">
    <source>
        <dbReference type="ARBA" id="ARBA00022527"/>
    </source>
</evidence>
<evidence type="ECO:0000256" key="6">
    <source>
        <dbReference type="PIRSR" id="PIRSR630616-1"/>
    </source>
</evidence>
<feature type="binding site" evidence="7">
    <location>
        <position position="59"/>
    </location>
    <ligand>
        <name>ATP</name>
        <dbReference type="ChEBI" id="CHEBI:30616"/>
    </ligand>
</feature>
<dbReference type="PANTHER" id="PTHR24350">
    <property type="entry name" value="SERINE/THREONINE-PROTEIN KINASE IAL-RELATED"/>
    <property type="match status" value="1"/>
</dbReference>
<feature type="region of interest" description="Disordered" evidence="11">
    <location>
        <begin position="1"/>
        <end position="23"/>
    </location>
</feature>
<comment type="similarity">
    <text evidence="10">Belongs to the protein kinase superfamily.</text>
</comment>
<dbReference type="InterPro" id="IPR008271">
    <property type="entry name" value="Ser/Thr_kinase_AS"/>
</dbReference>
<dbReference type="Pfam" id="PF00069">
    <property type="entry name" value="Pkinase"/>
    <property type="match status" value="1"/>
</dbReference>
<organism evidence="14">
    <name type="scientific">Melampsora larici-populina (strain 98AG31 / pathotype 3-4-7)</name>
    <name type="common">Poplar leaf rust fungus</name>
    <dbReference type="NCBI Taxonomy" id="747676"/>
    <lineage>
        <taxon>Eukaryota</taxon>
        <taxon>Fungi</taxon>
        <taxon>Dikarya</taxon>
        <taxon>Basidiomycota</taxon>
        <taxon>Pucciniomycotina</taxon>
        <taxon>Pucciniomycetes</taxon>
        <taxon>Pucciniales</taxon>
        <taxon>Melampsoraceae</taxon>
        <taxon>Melampsora</taxon>
    </lineage>
</organism>
<evidence type="ECO:0000259" key="12">
    <source>
        <dbReference type="PROSITE" id="PS50011"/>
    </source>
</evidence>
<dbReference type="EMBL" id="GL883204">
    <property type="protein sequence ID" value="EGF97718.1"/>
    <property type="molecule type" value="Genomic_DNA"/>
</dbReference>
<dbReference type="InterPro" id="IPR017441">
    <property type="entry name" value="Protein_kinase_ATP_BS"/>
</dbReference>
<sequence length="279" mass="32001">MALTPQYDRSDFSLEDCPHENTEPLSPDDFEILKQIGSGGFGSVHKAIYKRDRSSWAIKKLERFTEGTSNILMIMNEIALLDAVDHPNIIQLFGFYLTDEDIHLVLELAPKGDLGHMLFRGNFSESKAKHFVLQIAEALEYLHENQIIHRDVKTLNVLLMNDDQIKLTDFGTATVVDSSGSTRGDVGTPYSRAPEIILKQSYSKNVDWWSLGVLLYELVTGQQPFHEGMSQIFHFSSLLNLLDLLSHLTDLTFCVCFDRLRSRQFRAQYLNFRSFFLFR</sequence>
<dbReference type="eggNOG" id="KOG0595">
    <property type="taxonomic scope" value="Eukaryota"/>
</dbReference>
<evidence type="ECO:0000256" key="3">
    <source>
        <dbReference type="ARBA" id="ARBA00022741"/>
    </source>
</evidence>
<gene>
    <name evidence="13" type="ORF">MELLADRAFT_41186</name>
</gene>
<dbReference type="KEGG" id="mlr:MELLADRAFT_41186"/>
<dbReference type="AlphaFoldDB" id="F4SCB2"/>
<dbReference type="InterPro" id="IPR011009">
    <property type="entry name" value="Kinase-like_dom_sf"/>
</dbReference>